<dbReference type="NCBIfam" id="NF033708">
    <property type="entry name" value="T9SS_Cterm_ChiA"/>
    <property type="match status" value="1"/>
</dbReference>
<sequence>MKKPLLLILIFLFITNVSVNSQTPCDGTGFAGSYPCSNYDLMATIDVATLSGSGTAEGSDIWGWTDLTTNKEYALVALTNSTAFVDISDPVNPIFLGRLDTNAGSNFWRDVKVYNNHAFIVADNVGSHGMQVFDLTKLRNVTTPPQTFTADAIFSGVTSCHNIVINESSSYAYLVGCNTFSGGPVFVDISDPKNPVAAGGYSAEGYTHDAQVITYNGPDATYSGREILIASNGNSGGSNDIVILDVTDKSSPTLISKVSYPNARYAHQGWFTEDHQYFILGDELDEQNIGTNTRTIIFNLTDLDSPSVSSIHTASHAAIDHNGYVKGNEYFMANYRAGLRVFDISNISSTTNPMTEVGYFDTFPNNNNTGFNGAWSIYPYFPSGNIVISDIEQGLFIVRKSGTLSLPDQATKTSKFTIYPNPADRAPIITSNTNIESIEVFNILGKKVYQKKNINRKDFVLPINNQAKGIYLVKINSTIGKKLIIK</sequence>
<dbReference type="RefSeq" id="WP_348711309.1">
    <property type="nucleotide sequence ID" value="NZ_CAXIXY010000003.1"/>
</dbReference>
<keyword evidence="1 2" id="KW-0732">Signal</keyword>
<feature type="domain" description="Secretion system C-terminal sorting" evidence="3">
    <location>
        <begin position="418"/>
        <end position="485"/>
    </location>
</feature>
<dbReference type="Pfam" id="PF08309">
    <property type="entry name" value="LVIVD"/>
    <property type="match status" value="4"/>
</dbReference>
<dbReference type="EMBL" id="CAXIXY010000003">
    <property type="protein sequence ID" value="CAL2082546.1"/>
    <property type="molecule type" value="Genomic_DNA"/>
</dbReference>
<proteinExistence type="predicted"/>
<comment type="caution">
    <text evidence="4">The sequence shown here is derived from an EMBL/GenBank/DDBJ whole genome shotgun (WGS) entry which is preliminary data.</text>
</comment>
<evidence type="ECO:0000313" key="4">
    <source>
        <dbReference type="EMBL" id="CAL2082546.1"/>
    </source>
</evidence>
<dbReference type="PANTHER" id="PTHR38787:SF3">
    <property type="entry name" value="REGULATORY P DOMAIN-CONTAINING PROTEIN"/>
    <property type="match status" value="1"/>
</dbReference>
<dbReference type="NCBIfam" id="TIGR04312">
    <property type="entry name" value="choice_anch_B"/>
    <property type="match status" value="1"/>
</dbReference>
<dbReference type="PANTHER" id="PTHR38787">
    <property type="entry name" value="REGULATORY P DOMAIN-CONTAINING PROTEIN"/>
    <property type="match status" value="1"/>
</dbReference>
<dbReference type="NCBIfam" id="TIGR04183">
    <property type="entry name" value="Por_Secre_tail"/>
    <property type="match status" value="1"/>
</dbReference>
<protein>
    <submittedName>
        <fullName evidence="4">Choice-of-anchor B domain-containing protein</fullName>
    </submittedName>
</protein>
<dbReference type="Proteomes" id="UP001497416">
    <property type="component" value="Unassembled WGS sequence"/>
</dbReference>
<organism evidence="4 5">
    <name type="scientific">Tenacibaculum platacis</name>
    <dbReference type="NCBI Taxonomy" id="3137852"/>
    <lineage>
        <taxon>Bacteria</taxon>
        <taxon>Pseudomonadati</taxon>
        <taxon>Bacteroidota</taxon>
        <taxon>Flavobacteriia</taxon>
        <taxon>Flavobacteriales</taxon>
        <taxon>Flavobacteriaceae</taxon>
        <taxon>Tenacibaculum</taxon>
    </lineage>
</organism>
<reference evidence="4 5" key="1">
    <citation type="submission" date="2024-05" db="EMBL/GenBank/DDBJ databases">
        <authorList>
            <person name="Duchaud E."/>
        </authorList>
    </citation>
    <scope>NUCLEOTIDE SEQUENCE [LARGE SCALE GENOMIC DNA]</scope>
    <source>
        <strain evidence="4">Ena-SAMPLE-TAB-13-05-2024-13:56:06:370-140302</strain>
    </source>
</reference>
<evidence type="ECO:0000256" key="1">
    <source>
        <dbReference type="ARBA" id="ARBA00022729"/>
    </source>
</evidence>
<evidence type="ECO:0000256" key="2">
    <source>
        <dbReference type="SAM" id="SignalP"/>
    </source>
</evidence>
<keyword evidence="5" id="KW-1185">Reference proteome</keyword>
<gene>
    <name evidence="4" type="ORF">T190607A01A_11379</name>
</gene>
<dbReference type="InterPro" id="IPR027589">
    <property type="entry name" value="Choice_anch_B"/>
</dbReference>
<name>A0ABM9NX50_9FLAO</name>
<feature type="signal peptide" evidence="2">
    <location>
        <begin position="1"/>
        <end position="21"/>
    </location>
</feature>
<evidence type="ECO:0000313" key="5">
    <source>
        <dbReference type="Proteomes" id="UP001497416"/>
    </source>
</evidence>
<dbReference type="InterPro" id="IPR026444">
    <property type="entry name" value="Secre_tail"/>
</dbReference>
<accession>A0ABM9NX50</accession>
<feature type="chain" id="PRO_5047321506" evidence="2">
    <location>
        <begin position="22"/>
        <end position="486"/>
    </location>
</feature>
<dbReference type="Pfam" id="PF18962">
    <property type="entry name" value="Por_Secre_tail"/>
    <property type="match status" value="1"/>
</dbReference>
<dbReference type="InterPro" id="IPR013211">
    <property type="entry name" value="LVIVD"/>
</dbReference>
<evidence type="ECO:0000259" key="3">
    <source>
        <dbReference type="Pfam" id="PF18962"/>
    </source>
</evidence>